<gene>
    <name evidence="11" type="primary">rumB</name>
    <name evidence="11" type="ORF">CFH83_01005</name>
</gene>
<dbReference type="Pfam" id="PF05958">
    <property type="entry name" value="tRNA_U5-meth_tr"/>
    <property type="match status" value="1"/>
</dbReference>
<evidence type="ECO:0000256" key="4">
    <source>
        <dbReference type="ARBA" id="ARBA00022679"/>
    </source>
</evidence>
<dbReference type="InterPro" id="IPR029063">
    <property type="entry name" value="SAM-dependent_MTases_sf"/>
</dbReference>
<feature type="binding site" evidence="9">
    <location>
        <position position="238"/>
    </location>
    <ligand>
        <name>S-adenosyl-L-methionine</name>
        <dbReference type="ChEBI" id="CHEBI:59789"/>
    </ligand>
</feature>
<keyword evidence="5 9" id="KW-0949">S-adenosyl-L-methionine</keyword>
<dbReference type="AlphaFoldDB" id="A0A2D3WDL4"/>
<dbReference type="InterPro" id="IPR030390">
    <property type="entry name" value="MeTrfase_TrmA_AS"/>
</dbReference>
<dbReference type="Proteomes" id="UP000228859">
    <property type="component" value="Unassembled WGS sequence"/>
</dbReference>
<evidence type="ECO:0000256" key="9">
    <source>
        <dbReference type="PROSITE-ProRule" id="PRU01024"/>
    </source>
</evidence>
<dbReference type="GO" id="GO:0070041">
    <property type="term" value="F:rRNA (uridine-C5-)-methyltransferase activity"/>
    <property type="evidence" value="ECO:0007669"/>
    <property type="project" value="TreeGrafter"/>
</dbReference>
<dbReference type="GO" id="GO:0046872">
    <property type="term" value="F:metal ion binding"/>
    <property type="evidence" value="ECO:0007669"/>
    <property type="project" value="UniProtKB-KW"/>
</dbReference>
<evidence type="ECO:0000256" key="8">
    <source>
        <dbReference type="ARBA" id="ARBA00023014"/>
    </source>
</evidence>
<comment type="caution">
    <text evidence="11">The sequence shown here is derived from an EMBL/GenBank/DDBJ whole genome shotgun (WGS) entry which is preliminary data.</text>
</comment>
<feature type="binding site" evidence="9">
    <location>
        <position position="209"/>
    </location>
    <ligand>
        <name>S-adenosyl-L-methionine</name>
        <dbReference type="ChEBI" id="CHEBI:59789"/>
    </ligand>
</feature>
<dbReference type="EMBL" id="DLUI01000015">
    <property type="protein sequence ID" value="DAB39382.1"/>
    <property type="molecule type" value="Genomic_DNA"/>
</dbReference>
<evidence type="ECO:0000256" key="1">
    <source>
        <dbReference type="ARBA" id="ARBA00022485"/>
    </source>
</evidence>
<evidence type="ECO:0000256" key="6">
    <source>
        <dbReference type="ARBA" id="ARBA00022723"/>
    </source>
</evidence>
<proteinExistence type="inferred from homology"/>
<dbReference type="SUPFAM" id="SSF53335">
    <property type="entry name" value="S-adenosyl-L-methionine-dependent methyltransferases"/>
    <property type="match status" value="1"/>
</dbReference>
<dbReference type="PROSITE" id="PS51687">
    <property type="entry name" value="SAM_MT_RNA_M5U"/>
    <property type="match status" value="1"/>
</dbReference>
<evidence type="ECO:0000256" key="10">
    <source>
        <dbReference type="PROSITE-ProRule" id="PRU10015"/>
    </source>
</evidence>
<feature type="active site" evidence="10">
    <location>
        <position position="331"/>
    </location>
</feature>
<feature type="binding site" evidence="9">
    <location>
        <position position="259"/>
    </location>
    <ligand>
        <name>S-adenosyl-L-methionine</name>
        <dbReference type="ChEBI" id="CHEBI:59789"/>
    </ligand>
</feature>
<dbReference type="CDD" id="cd02440">
    <property type="entry name" value="AdoMet_MTases"/>
    <property type="match status" value="1"/>
</dbReference>
<dbReference type="PROSITE" id="PS01230">
    <property type="entry name" value="TRMA_1"/>
    <property type="match status" value="1"/>
</dbReference>
<dbReference type="GO" id="GO:0070475">
    <property type="term" value="P:rRNA base methylation"/>
    <property type="evidence" value="ECO:0007669"/>
    <property type="project" value="TreeGrafter"/>
</dbReference>
<sequence>MSFCSYYDTHQCHSCSWIDYHYAEQLKLKGEHLHALLNPYTPEDWLKPATSPLKGFRNKAKMVATPTLEGIVLGLSEEVSLIECPLYDISMQKTLHTVQEWLRELGIKGYDIRLRKGELKYVLLTKSKSNGSMMLRFVLKSHGIIGRLENGLDDLIKRAPDLKVITANIQPIHMAILEGEEEIFLTEQRRLEERFNGIPLYIRPKSFFQTNPEVAEKLYRTASEWADESKPKILWDLFCGVGGFALHCAVSDRSIVGIEIEPEAIECARDSAALLELKNVRFESLDAASFGASSGEKPDVIIVNPPRRGLGEQLCKWLIRVNADRILYSSCNATSLAKDLESLSGYSVRRVQLFDMFPHTTHYEVLVELVLV</sequence>
<feature type="binding site" evidence="9">
    <location>
        <position position="304"/>
    </location>
    <ligand>
        <name>S-adenosyl-L-methionine</name>
        <dbReference type="ChEBI" id="CHEBI:59789"/>
    </ligand>
</feature>
<dbReference type="Gene3D" id="2.40.50.1070">
    <property type="match status" value="1"/>
</dbReference>
<evidence type="ECO:0000256" key="3">
    <source>
        <dbReference type="ARBA" id="ARBA00022603"/>
    </source>
</evidence>
<keyword evidence="8" id="KW-0411">Iron-sulfur</keyword>
<evidence type="ECO:0000313" key="12">
    <source>
        <dbReference type="Proteomes" id="UP000228859"/>
    </source>
</evidence>
<evidence type="ECO:0000256" key="2">
    <source>
        <dbReference type="ARBA" id="ARBA00022552"/>
    </source>
</evidence>
<evidence type="ECO:0000256" key="7">
    <source>
        <dbReference type="ARBA" id="ARBA00023004"/>
    </source>
</evidence>
<dbReference type="InterPro" id="IPR010280">
    <property type="entry name" value="U5_MeTrfase_fam"/>
</dbReference>
<protein>
    <submittedName>
        <fullName evidence="11">23S rRNA (Uracil(747)-C(5))-methyltransferase</fullName>
    </submittedName>
</protein>
<dbReference type="PANTHER" id="PTHR11061">
    <property type="entry name" value="RNA M5U METHYLTRANSFERASE"/>
    <property type="match status" value="1"/>
</dbReference>
<name>A0A2D3WDL4_9BACT</name>
<dbReference type="InterPro" id="IPR011825">
    <property type="entry name" value="23SrRNA_MeTrfase_RlmC"/>
</dbReference>
<accession>A0A2D3WDL4</accession>
<dbReference type="InterPro" id="IPR030391">
    <property type="entry name" value="MeTrfase_TrmA_CS"/>
</dbReference>
<dbReference type="GO" id="GO:0051539">
    <property type="term" value="F:4 iron, 4 sulfur cluster binding"/>
    <property type="evidence" value="ECO:0007669"/>
    <property type="project" value="UniProtKB-KW"/>
</dbReference>
<reference evidence="11 12" key="1">
    <citation type="journal article" date="2017" name="Front. Microbiol.">
        <title>Comparative Genomic Analysis of the Class Epsilonproteobacteria and Proposed Reclassification to Epsilonbacteraeota (phyl. nov.).</title>
        <authorList>
            <person name="Waite D.W."/>
            <person name="Vanwonterghem I."/>
            <person name="Rinke C."/>
            <person name="Parks D.H."/>
            <person name="Zhang Y."/>
            <person name="Takai K."/>
            <person name="Sievert S.M."/>
            <person name="Simon J."/>
            <person name="Campbell B.J."/>
            <person name="Hanson T.E."/>
            <person name="Woyke T."/>
            <person name="Klotz M.G."/>
            <person name="Hugenholtz P."/>
        </authorList>
    </citation>
    <scope>NUCLEOTIDE SEQUENCE [LARGE SCALE GENOMIC DNA]</scope>
    <source>
        <strain evidence="11">UBA12443</strain>
    </source>
</reference>
<keyword evidence="4 9" id="KW-0808">Transferase</keyword>
<keyword evidence="7" id="KW-0408">Iron</keyword>
<dbReference type="NCBIfam" id="TIGR02085">
    <property type="entry name" value="meth_trns_rumB"/>
    <property type="match status" value="1"/>
</dbReference>
<evidence type="ECO:0000256" key="5">
    <source>
        <dbReference type="ARBA" id="ARBA00022691"/>
    </source>
</evidence>
<keyword evidence="2" id="KW-0698">rRNA processing</keyword>
<dbReference type="PANTHER" id="PTHR11061:SF30">
    <property type="entry name" value="TRNA (URACIL(54)-C(5))-METHYLTRANSFERASE"/>
    <property type="match status" value="1"/>
</dbReference>
<organism evidence="11 12">
    <name type="scientific">Sulfuricurvum kujiense</name>
    <dbReference type="NCBI Taxonomy" id="148813"/>
    <lineage>
        <taxon>Bacteria</taxon>
        <taxon>Pseudomonadati</taxon>
        <taxon>Campylobacterota</taxon>
        <taxon>Epsilonproteobacteria</taxon>
        <taxon>Campylobacterales</taxon>
        <taxon>Sulfurimonadaceae</taxon>
        <taxon>Sulfuricurvum</taxon>
    </lineage>
</organism>
<keyword evidence="3 9" id="KW-0489">Methyltransferase</keyword>
<feature type="active site" description="Nucleophile" evidence="9">
    <location>
        <position position="331"/>
    </location>
</feature>
<evidence type="ECO:0000313" key="11">
    <source>
        <dbReference type="EMBL" id="DAB39382.1"/>
    </source>
</evidence>
<comment type="similarity">
    <text evidence="9">Belongs to the class I-like SAM-binding methyltransferase superfamily. RNA M5U methyltransferase family.</text>
</comment>
<dbReference type="PROSITE" id="PS01231">
    <property type="entry name" value="TRMA_2"/>
    <property type="match status" value="1"/>
</dbReference>
<keyword evidence="1" id="KW-0004">4Fe-4S</keyword>
<dbReference type="NCBIfam" id="TIGR00479">
    <property type="entry name" value="rumA"/>
    <property type="match status" value="1"/>
</dbReference>
<dbReference type="Gene3D" id="3.40.50.150">
    <property type="entry name" value="Vaccinia Virus protein VP39"/>
    <property type="match status" value="1"/>
</dbReference>
<dbReference type="RefSeq" id="WP_294897330.1">
    <property type="nucleotide sequence ID" value="NZ_DLUI01000015.1"/>
</dbReference>
<keyword evidence="6" id="KW-0479">Metal-binding</keyword>